<dbReference type="InterPro" id="IPR055312">
    <property type="entry name" value="FBL15-like"/>
</dbReference>
<organism evidence="2 3">
    <name type="scientific">Eragrostis curvula</name>
    <name type="common">weeping love grass</name>
    <dbReference type="NCBI Taxonomy" id="38414"/>
    <lineage>
        <taxon>Eukaryota</taxon>
        <taxon>Viridiplantae</taxon>
        <taxon>Streptophyta</taxon>
        <taxon>Embryophyta</taxon>
        <taxon>Tracheophyta</taxon>
        <taxon>Spermatophyta</taxon>
        <taxon>Magnoliopsida</taxon>
        <taxon>Liliopsida</taxon>
        <taxon>Poales</taxon>
        <taxon>Poaceae</taxon>
        <taxon>PACMAD clade</taxon>
        <taxon>Chloridoideae</taxon>
        <taxon>Eragrostideae</taxon>
        <taxon>Eragrostidinae</taxon>
        <taxon>Eragrostis</taxon>
    </lineage>
</organism>
<evidence type="ECO:0000313" key="3">
    <source>
        <dbReference type="Proteomes" id="UP000324897"/>
    </source>
</evidence>
<gene>
    <name evidence="2" type="ORF">EJB05_55555</name>
</gene>
<proteinExistence type="predicted"/>
<dbReference type="InterPro" id="IPR006566">
    <property type="entry name" value="FBD"/>
</dbReference>
<evidence type="ECO:0000259" key="1">
    <source>
        <dbReference type="Pfam" id="PF08387"/>
    </source>
</evidence>
<dbReference type="AlphaFoldDB" id="A0A5J9SJD3"/>
<protein>
    <recommendedName>
        <fullName evidence="1">FBD domain-containing protein</fullName>
    </recommendedName>
</protein>
<dbReference type="EMBL" id="RWGY01000761">
    <property type="protein sequence ID" value="TVT99104.1"/>
    <property type="molecule type" value="Genomic_DNA"/>
</dbReference>
<evidence type="ECO:0000313" key="2">
    <source>
        <dbReference type="EMBL" id="TVT99104.1"/>
    </source>
</evidence>
<feature type="domain" description="FBD" evidence="1">
    <location>
        <begin position="145"/>
        <end position="180"/>
    </location>
</feature>
<reference evidence="2 3" key="1">
    <citation type="journal article" date="2019" name="Sci. Rep.">
        <title>A high-quality genome of Eragrostis curvula grass provides insights into Poaceae evolution and supports new strategies to enhance forage quality.</title>
        <authorList>
            <person name="Carballo J."/>
            <person name="Santos B.A.C.M."/>
            <person name="Zappacosta D."/>
            <person name="Garbus I."/>
            <person name="Selva J.P."/>
            <person name="Gallo C.A."/>
            <person name="Diaz A."/>
            <person name="Albertini E."/>
            <person name="Caccamo M."/>
            <person name="Echenique V."/>
        </authorList>
    </citation>
    <scope>NUCLEOTIDE SEQUENCE [LARGE SCALE GENOMIC DNA]</scope>
    <source>
        <strain evidence="3">cv. Victoria</strain>
        <tissue evidence="2">Leaf</tissue>
    </source>
</reference>
<sequence>MDDDDAVRVSFSAPKVDQSEWGLVFQDTCVGFGQLWLLDTLCQTFDGVKRPCAEIQLSTLLPDALDPDLDFAQAIALVPVANFSVLDLAIVADSHVFGPVVLHLLRMQPLVIRKFKLLLEEEGKTCSVNCPCDQPSNWRSESVPLTNLEMIQIVGLKGREHEVDFLKLMFRCATALKKMTVRLSDGASTNESAYEKIHSLFKEYTNVECFAYNSCGQQLLFTPI</sequence>
<dbReference type="Proteomes" id="UP000324897">
    <property type="component" value="Unassembled WGS sequence"/>
</dbReference>
<dbReference type="Gramene" id="TVT99104">
    <property type="protein sequence ID" value="TVT99104"/>
    <property type="gene ID" value="EJB05_55555"/>
</dbReference>
<keyword evidence="3" id="KW-1185">Reference proteome</keyword>
<dbReference type="PANTHER" id="PTHR34709">
    <property type="entry name" value="OS10G0396666 PROTEIN"/>
    <property type="match status" value="1"/>
</dbReference>
<accession>A0A5J9SJD3</accession>
<dbReference type="Pfam" id="PF08387">
    <property type="entry name" value="FBD"/>
    <property type="match status" value="1"/>
</dbReference>
<dbReference type="OrthoDB" id="609326at2759"/>
<name>A0A5J9SJD3_9POAL</name>
<feature type="non-terminal residue" evidence="2">
    <location>
        <position position="1"/>
    </location>
</feature>
<comment type="caution">
    <text evidence="2">The sequence shown here is derived from an EMBL/GenBank/DDBJ whole genome shotgun (WGS) entry which is preliminary data.</text>
</comment>
<dbReference type="PANTHER" id="PTHR34709:SF75">
    <property type="entry name" value="FBD DOMAIN-CONTAINING PROTEIN"/>
    <property type="match status" value="1"/>
</dbReference>